<keyword evidence="4" id="KW-1003">Cell membrane</keyword>
<dbReference type="Pfam" id="PF01032">
    <property type="entry name" value="FecCD"/>
    <property type="match status" value="2"/>
</dbReference>
<evidence type="ECO:0000256" key="4">
    <source>
        <dbReference type="ARBA" id="ARBA00022475"/>
    </source>
</evidence>
<keyword evidence="7 8" id="KW-0472">Membrane</keyword>
<dbReference type="PANTHER" id="PTHR30472">
    <property type="entry name" value="FERRIC ENTEROBACTIN TRANSPORT SYSTEM PERMEASE PROTEIN"/>
    <property type="match status" value="1"/>
</dbReference>
<dbReference type="SUPFAM" id="SSF81345">
    <property type="entry name" value="ABC transporter involved in vitamin B12 uptake, BtuC"/>
    <property type="match status" value="2"/>
</dbReference>
<dbReference type="InterPro" id="IPR037294">
    <property type="entry name" value="ABC_BtuC-like"/>
</dbReference>
<evidence type="ECO:0000256" key="1">
    <source>
        <dbReference type="ARBA" id="ARBA00004651"/>
    </source>
</evidence>
<name>A0A1G5AEI0_9PAST</name>
<dbReference type="Gene3D" id="1.10.3470.10">
    <property type="entry name" value="ABC transporter involved in vitamin B12 uptake, BtuC"/>
    <property type="match status" value="2"/>
</dbReference>
<feature type="transmembrane region" description="Helical" evidence="8">
    <location>
        <begin position="332"/>
        <end position="352"/>
    </location>
</feature>
<dbReference type="NCBIfam" id="NF007866">
    <property type="entry name" value="PRK10577.1-2"/>
    <property type="match status" value="1"/>
</dbReference>
<feature type="transmembrane region" description="Helical" evidence="8">
    <location>
        <begin position="497"/>
        <end position="515"/>
    </location>
</feature>
<feature type="transmembrane region" description="Helical" evidence="8">
    <location>
        <begin position="427"/>
        <end position="445"/>
    </location>
</feature>
<feature type="transmembrane region" description="Helical" evidence="8">
    <location>
        <begin position="127"/>
        <end position="151"/>
    </location>
</feature>
<feature type="transmembrane region" description="Helical" evidence="8">
    <location>
        <begin position="171"/>
        <end position="192"/>
    </location>
</feature>
<keyword evidence="5 8" id="KW-0812">Transmembrane</keyword>
<dbReference type="PANTHER" id="PTHR30472:SF37">
    <property type="entry name" value="FE(3+) DICITRATE TRANSPORT SYSTEM PERMEASE PROTEIN FECD-RELATED"/>
    <property type="match status" value="1"/>
</dbReference>
<dbReference type="RefSeq" id="WP_090653784.1">
    <property type="nucleotide sequence ID" value="NZ_CP015031.1"/>
</dbReference>
<evidence type="ECO:0000313" key="9">
    <source>
        <dbReference type="EMBL" id="SCX76303.1"/>
    </source>
</evidence>
<feature type="transmembrane region" description="Helical" evidence="8">
    <location>
        <begin position="457"/>
        <end position="477"/>
    </location>
</feature>
<comment type="caution">
    <text evidence="9">The sequence shown here is derived from an EMBL/GenBank/DDBJ whole genome shotgun (WGS) entry which is preliminary data.</text>
</comment>
<feature type="transmembrane region" description="Helical" evidence="8">
    <location>
        <begin position="237"/>
        <end position="257"/>
    </location>
</feature>
<reference evidence="9 10" key="1">
    <citation type="submission" date="2016-10" db="EMBL/GenBank/DDBJ databases">
        <authorList>
            <person name="Varghese N."/>
            <person name="Submissions S."/>
        </authorList>
    </citation>
    <scope>NUCLEOTIDE SEQUENCE [LARGE SCALE GENOMIC DNA]</scope>
    <source>
        <strain evidence="9 10">DSM 22022</strain>
    </source>
</reference>
<dbReference type="EMBL" id="FMUQ01000002">
    <property type="protein sequence ID" value="SCX76303.1"/>
    <property type="molecule type" value="Genomic_DNA"/>
</dbReference>
<keyword evidence="6 8" id="KW-1133">Transmembrane helix</keyword>
<keyword evidence="10" id="KW-1185">Reference proteome</keyword>
<evidence type="ECO:0000256" key="7">
    <source>
        <dbReference type="ARBA" id="ARBA00023136"/>
    </source>
</evidence>
<feature type="transmembrane region" description="Helical" evidence="8">
    <location>
        <begin position="372"/>
        <end position="390"/>
    </location>
</feature>
<organism evidence="9 10">
    <name type="scientific">Basfia succiniciproducens</name>
    <dbReference type="NCBI Taxonomy" id="653940"/>
    <lineage>
        <taxon>Bacteria</taxon>
        <taxon>Pseudomonadati</taxon>
        <taxon>Pseudomonadota</taxon>
        <taxon>Gammaproteobacteria</taxon>
        <taxon>Pasteurellales</taxon>
        <taxon>Pasteurellaceae</taxon>
        <taxon>Basfia</taxon>
    </lineage>
</organism>
<protein>
    <submittedName>
        <fullName evidence="9">Iron complex transport system permease protein</fullName>
    </submittedName>
</protein>
<feature type="transmembrane region" description="Helical" evidence="8">
    <location>
        <begin position="546"/>
        <end position="576"/>
    </location>
</feature>
<sequence length="636" mass="69156">MVKKLNIALFALAVLFFTWLSVVQLNNNDALAYLLFANYTLPRVFMAILAGCALGIASSLLQQVINNPLASDNTLAVSSGAQFSLFLVAIFVPNWLGAGSMFIALIGALVALALVFLLAWRRTISPLLMILAGLVVNLYLASFSAVLMLFYPEESRGLLLWGAGSLVQESWYDSLQLLWQFTIALILIFIFAKPLQILTLNDNNAKSLGVPVNLIRFLGLVISAFLVAIVVSRVGMLGFVGLAASSIVRQFSTTNLLKRLILSAYMAAMLLLLTDLALQLFAYYRQIELPTGAVTALLGTPLLLWLMFNISNNGRLVSQDESLSLSKQPVKAAGVIISLLLLLSILCALFIGKNASGWYWDSVMLTLRYPRLLVAMAAGIMLAVAGTLLQRLSHNPMASPELLGITSGTAFGILTVIFFVATPTRGQFWFAGILGGFLVLLFIMLINQRNQLLPEKILLTGISIAALFDALQRIVLAGGDYKWQQLLAWTSGSTYHATPQLATGFLSIAVLLFLLALPLDRWLALLALQTPVAQALGLDITKVRWILIIFSAFLTALSTLLVGPLSFIGLLAPHLAHFCGWHKPKAQLIGAVLLGTLVMTIADWLGRQLLFPYEIPAGLVATLIGGAYFLFMMRKI</sequence>
<feature type="transmembrane region" description="Helical" evidence="8">
    <location>
        <begin position="290"/>
        <end position="311"/>
    </location>
</feature>
<evidence type="ECO:0000313" key="10">
    <source>
        <dbReference type="Proteomes" id="UP000199588"/>
    </source>
</evidence>
<evidence type="ECO:0000256" key="6">
    <source>
        <dbReference type="ARBA" id="ARBA00022989"/>
    </source>
</evidence>
<dbReference type="InterPro" id="IPR000522">
    <property type="entry name" value="ABC_transptr_permease_BtuC"/>
</dbReference>
<feature type="transmembrane region" description="Helical" evidence="8">
    <location>
        <begin position="73"/>
        <end position="92"/>
    </location>
</feature>
<dbReference type="CDD" id="cd06550">
    <property type="entry name" value="TM_ABC_iron-siderophores_like"/>
    <property type="match status" value="2"/>
</dbReference>
<feature type="transmembrane region" description="Helical" evidence="8">
    <location>
        <begin position="213"/>
        <end position="231"/>
    </location>
</feature>
<feature type="transmembrane region" description="Helical" evidence="8">
    <location>
        <begin position="402"/>
        <end position="421"/>
    </location>
</feature>
<feature type="transmembrane region" description="Helical" evidence="8">
    <location>
        <begin position="264"/>
        <end position="284"/>
    </location>
</feature>
<evidence type="ECO:0000256" key="3">
    <source>
        <dbReference type="ARBA" id="ARBA00022448"/>
    </source>
</evidence>
<keyword evidence="3" id="KW-0813">Transport</keyword>
<comment type="similarity">
    <text evidence="2">Belongs to the binding-protein-dependent transport system permease family. FecCD subfamily.</text>
</comment>
<dbReference type="Proteomes" id="UP000199588">
    <property type="component" value="Unassembled WGS sequence"/>
</dbReference>
<evidence type="ECO:0000256" key="5">
    <source>
        <dbReference type="ARBA" id="ARBA00022692"/>
    </source>
</evidence>
<feature type="transmembrane region" description="Helical" evidence="8">
    <location>
        <begin position="41"/>
        <end position="61"/>
    </location>
</feature>
<feature type="transmembrane region" description="Helical" evidence="8">
    <location>
        <begin position="611"/>
        <end position="631"/>
    </location>
</feature>
<accession>A0A1G5AEI0</accession>
<proteinExistence type="inferred from homology"/>
<feature type="transmembrane region" description="Helical" evidence="8">
    <location>
        <begin position="98"/>
        <end position="120"/>
    </location>
</feature>
<evidence type="ECO:0000256" key="2">
    <source>
        <dbReference type="ARBA" id="ARBA00007935"/>
    </source>
</evidence>
<evidence type="ECO:0000256" key="8">
    <source>
        <dbReference type="SAM" id="Phobius"/>
    </source>
</evidence>
<gene>
    <name evidence="9" type="ORF">SAMN02910354_00218</name>
</gene>
<comment type="subcellular location">
    <subcellularLocation>
        <location evidence="1">Cell membrane</location>
        <topology evidence="1">Multi-pass membrane protein</topology>
    </subcellularLocation>
</comment>